<proteinExistence type="predicted"/>
<reference evidence="3 4" key="1">
    <citation type="journal article" date="2019" name="ISME J.">
        <title>Genome analyses of uncultured TG2/ZB3 bacteria in 'Margulisbacteria' specifically attached to ectosymbiotic spirochetes of protists in the termite gut.</title>
        <authorList>
            <person name="Utami Y.D."/>
            <person name="Kuwahara H."/>
            <person name="Igai K."/>
            <person name="Murakami T."/>
            <person name="Sugaya K."/>
            <person name="Morikawa T."/>
            <person name="Nagura Y."/>
            <person name="Yuki M."/>
            <person name="Deevong P."/>
            <person name="Inoue T."/>
            <person name="Kihara K."/>
            <person name="Lo N."/>
            <person name="Yamada A."/>
            <person name="Ohkuma M."/>
            <person name="Hongoh Y."/>
        </authorList>
    </citation>
    <scope>NUCLEOTIDE SEQUENCE [LARGE SCALE GENOMIC DNA]</scope>
    <source>
        <strain evidence="3">NkOx7-01</strain>
    </source>
</reference>
<dbReference type="InterPro" id="IPR052544">
    <property type="entry name" value="Bacteriocin_Proc_Enz"/>
</dbReference>
<accession>A0A388TBQ7</accession>
<feature type="domain" description="Nitroreductase" evidence="2">
    <location>
        <begin position="52"/>
        <end position="198"/>
    </location>
</feature>
<organism evidence="3 4">
    <name type="scientific">Termititenax aidoneus</name>
    <dbReference type="NCBI Taxonomy" id="2218524"/>
    <lineage>
        <taxon>Bacteria</taxon>
        <taxon>Bacillati</taxon>
        <taxon>Candidatus Margulisiibacteriota</taxon>
        <taxon>Candidatus Termititenacia</taxon>
        <taxon>Candidatus Termititenacales</taxon>
        <taxon>Candidatus Termititenacaceae</taxon>
        <taxon>Candidatus Termititenax</taxon>
    </lineage>
</organism>
<keyword evidence="1" id="KW-0732">Signal</keyword>
<dbReference type="PANTHER" id="PTHR43745">
    <property type="entry name" value="NITROREDUCTASE MJ1384-RELATED"/>
    <property type="match status" value="1"/>
</dbReference>
<dbReference type="SUPFAM" id="SSF55469">
    <property type="entry name" value="FMN-dependent nitroreductase-like"/>
    <property type="match status" value="1"/>
</dbReference>
<feature type="signal peptide" evidence="1">
    <location>
        <begin position="1"/>
        <end position="23"/>
    </location>
</feature>
<feature type="chain" id="PRO_5017402540" evidence="1">
    <location>
        <begin position="24"/>
        <end position="200"/>
    </location>
</feature>
<keyword evidence="4" id="KW-1185">Reference proteome</keyword>
<dbReference type="GO" id="GO:0016491">
    <property type="term" value="F:oxidoreductase activity"/>
    <property type="evidence" value="ECO:0007669"/>
    <property type="project" value="InterPro"/>
</dbReference>
<dbReference type="Proteomes" id="UP000269352">
    <property type="component" value="Unassembled WGS sequence"/>
</dbReference>
<dbReference type="InterPro" id="IPR029479">
    <property type="entry name" value="Nitroreductase"/>
</dbReference>
<dbReference type="Pfam" id="PF00881">
    <property type="entry name" value="Nitroreductase"/>
    <property type="match status" value="1"/>
</dbReference>
<name>A0A388TBQ7_TERA1</name>
<evidence type="ECO:0000313" key="3">
    <source>
        <dbReference type="EMBL" id="GBR73679.1"/>
    </source>
</evidence>
<dbReference type="Gene3D" id="3.40.109.10">
    <property type="entry name" value="NADH Oxidase"/>
    <property type="match status" value="1"/>
</dbReference>
<dbReference type="InterPro" id="IPR000415">
    <property type="entry name" value="Nitroreductase-like"/>
</dbReference>
<protein>
    <submittedName>
        <fullName evidence="3">Nitroreductase superfamily protein</fullName>
    </submittedName>
</protein>
<gene>
    <name evidence="3" type="ORF">NO1_1010</name>
</gene>
<evidence type="ECO:0000259" key="2">
    <source>
        <dbReference type="Pfam" id="PF00881"/>
    </source>
</evidence>
<dbReference type="EMBL" id="BGZN01000016">
    <property type="protein sequence ID" value="GBR73679.1"/>
    <property type="molecule type" value="Genomic_DNA"/>
</dbReference>
<sequence>MRKFCGVLLLVFLAAAGAEVKLAKPQASGGEGIFTLLEKRASGLRIGFPTGAVSDQELSTILWAATGRNRNGKGWTVPVGMGRPPHVKVYAVKNDGAFLYDWQKHALTEVNPKNVKAEVTADGFVRNSSVILVFVADTAANKRAEMDNILVGAMSQNVYLAANALGVTTRYLMTLNADGIRKELKLNKTDLPLCIMPLAK</sequence>
<evidence type="ECO:0000313" key="4">
    <source>
        <dbReference type="Proteomes" id="UP000269352"/>
    </source>
</evidence>
<dbReference type="AlphaFoldDB" id="A0A388TBQ7"/>
<comment type="caution">
    <text evidence="3">The sequence shown here is derived from an EMBL/GenBank/DDBJ whole genome shotgun (WGS) entry which is preliminary data.</text>
</comment>
<evidence type="ECO:0000256" key="1">
    <source>
        <dbReference type="SAM" id="SignalP"/>
    </source>
</evidence>
<dbReference type="PANTHER" id="PTHR43745:SF2">
    <property type="entry name" value="NITROREDUCTASE MJ1384-RELATED"/>
    <property type="match status" value="1"/>
</dbReference>